<dbReference type="CDD" id="cd01392">
    <property type="entry name" value="HTH_LacI"/>
    <property type="match status" value="1"/>
</dbReference>
<evidence type="ECO:0000313" key="5">
    <source>
        <dbReference type="EMBL" id="MCC2163464.1"/>
    </source>
</evidence>
<dbReference type="SUPFAM" id="SSF47413">
    <property type="entry name" value="lambda repressor-like DNA-binding domains"/>
    <property type="match status" value="1"/>
</dbReference>
<dbReference type="RefSeq" id="WP_308450328.1">
    <property type="nucleotide sequence ID" value="NZ_JAJEPU010000002.1"/>
</dbReference>
<evidence type="ECO:0000256" key="3">
    <source>
        <dbReference type="ARBA" id="ARBA00023163"/>
    </source>
</evidence>
<evidence type="ECO:0000313" key="6">
    <source>
        <dbReference type="Proteomes" id="UP001198962"/>
    </source>
</evidence>
<dbReference type="PANTHER" id="PTHR30146">
    <property type="entry name" value="LACI-RELATED TRANSCRIPTIONAL REPRESSOR"/>
    <property type="match status" value="1"/>
</dbReference>
<dbReference type="AlphaFoldDB" id="A0AAE3ANX7"/>
<dbReference type="PROSITE" id="PS50932">
    <property type="entry name" value="HTH_LACI_2"/>
    <property type="match status" value="1"/>
</dbReference>
<keyword evidence="6" id="KW-1185">Reference proteome</keyword>
<dbReference type="PROSITE" id="PS00356">
    <property type="entry name" value="HTH_LACI_1"/>
    <property type="match status" value="1"/>
</dbReference>
<feature type="domain" description="HTH lacI-type" evidence="4">
    <location>
        <begin position="5"/>
        <end position="59"/>
    </location>
</feature>
<dbReference type="Pfam" id="PF13407">
    <property type="entry name" value="Peripla_BP_4"/>
    <property type="match status" value="1"/>
</dbReference>
<keyword evidence="1" id="KW-0805">Transcription regulation</keyword>
<organism evidence="5 6">
    <name type="scientific">Brotaphodocola catenula</name>
    <dbReference type="NCBI Taxonomy" id="2885361"/>
    <lineage>
        <taxon>Bacteria</taxon>
        <taxon>Bacillati</taxon>
        <taxon>Bacillota</taxon>
        <taxon>Clostridia</taxon>
        <taxon>Lachnospirales</taxon>
        <taxon>Lachnospiraceae</taxon>
        <taxon>Brotaphodocola</taxon>
    </lineage>
</organism>
<keyword evidence="3" id="KW-0804">Transcription</keyword>
<evidence type="ECO:0000256" key="1">
    <source>
        <dbReference type="ARBA" id="ARBA00023015"/>
    </source>
</evidence>
<gene>
    <name evidence="5" type="ORF">LKD32_00970</name>
</gene>
<name>A0AAE3ANX7_9FIRM</name>
<dbReference type="SUPFAM" id="SSF53822">
    <property type="entry name" value="Periplasmic binding protein-like I"/>
    <property type="match status" value="1"/>
</dbReference>
<evidence type="ECO:0000259" key="4">
    <source>
        <dbReference type="PROSITE" id="PS50932"/>
    </source>
</evidence>
<dbReference type="InterPro" id="IPR028082">
    <property type="entry name" value="Peripla_BP_I"/>
</dbReference>
<dbReference type="SMART" id="SM00354">
    <property type="entry name" value="HTH_LACI"/>
    <property type="match status" value="1"/>
</dbReference>
<comment type="caution">
    <text evidence="5">The sequence shown here is derived from an EMBL/GenBank/DDBJ whole genome shotgun (WGS) entry which is preliminary data.</text>
</comment>
<proteinExistence type="predicted"/>
<dbReference type="Proteomes" id="UP001198962">
    <property type="component" value="Unassembled WGS sequence"/>
</dbReference>
<dbReference type="PANTHER" id="PTHR30146:SF144">
    <property type="entry name" value="LACI-FAMILY TRANSCRIPTION REGULATOR"/>
    <property type="match status" value="1"/>
</dbReference>
<protein>
    <submittedName>
        <fullName evidence="5">Substrate-binding domain-containing protein</fullName>
    </submittedName>
</protein>
<dbReference type="GO" id="GO:0000976">
    <property type="term" value="F:transcription cis-regulatory region binding"/>
    <property type="evidence" value="ECO:0007669"/>
    <property type="project" value="TreeGrafter"/>
</dbReference>
<reference evidence="5" key="1">
    <citation type="submission" date="2021-10" db="EMBL/GenBank/DDBJ databases">
        <title>Anaerobic single-cell dispensing facilitates the cultivation of human gut bacteria.</title>
        <authorList>
            <person name="Afrizal A."/>
        </authorList>
    </citation>
    <scope>NUCLEOTIDE SEQUENCE</scope>
    <source>
        <strain evidence="5">CLA-AA-H274</strain>
    </source>
</reference>
<keyword evidence="2" id="KW-0238">DNA-binding</keyword>
<dbReference type="EMBL" id="JAJEPU010000002">
    <property type="protein sequence ID" value="MCC2163464.1"/>
    <property type="molecule type" value="Genomic_DNA"/>
</dbReference>
<dbReference type="Pfam" id="PF00356">
    <property type="entry name" value="LacI"/>
    <property type="match status" value="1"/>
</dbReference>
<dbReference type="InterPro" id="IPR000843">
    <property type="entry name" value="HTH_LacI"/>
</dbReference>
<evidence type="ECO:0000256" key="2">
    <source>
        <dbReference type="ARBA" id="ARBA00023125"/>
    </source>
</evidence>
<dbReference type="Gene3D" id="1.10.260.40">
    <property type="entry name" value="lambda repressor-like DNA-binding domains"/>
    <property type="match status" value="1"/>
</dbReference>
<dbReference type="InterPro" id="IPR010982">
    <property type="entry name" value="Lambda_DNA-bd_dom_sf"/>
</dbReference>
<dbReference type="Gene3D" id="3.40.50.2300">
    <property type="match status" value="2"/>
</dbReference>
<accession>A0AAE3ANX7</accession>
<sequence>MKRRVTIKDIAAEAGVSLGTVHLALSDKPGVGAVTRERIRRIAKEMDYHPNTVASSLKRKTLHLAVCFPEVAGDNRYYYPQLWNGFRTYKESIQDFNISIREFAYPENGDGRSIDFQKRQRIVLKELEELLENGKLDGLVIHGNRCPFSAEKLHSYVDRGLALGLLDTDMPESGRLFCVSADYDIIGRTMAEIVMNRIPYCGSILLCAGIRDYPSHKRIEDGFDAYMRENHFDNLIYREYSNLICEENYQKILEHVRRPDLAAACCVSSRTSVMLAQALRECGKAGKIVAIGSDIFEENKKALQEGVFQNLIQKNPFAQAYMATRLLVDYLLKDMRSEESFVVGSQIVFRSNLSLFERNSVRFLE</sequence>
<dbReference type="InterPro" id="IPR025997">
    <property type="entry name" value="SBP_2_dom"/>
</dbReference>
<dbReference type="GO" id="GO:0003700">
    <property type="term" value="F:DNA-binding transcription factor activity"/>
    <property type="evidence" value="ECO:0007669"/>
    <property type="project" value="TreeGrafter"/>
</dbReference>